<evidence type="ECO:0000313" key="7">
    <source>
        <dbReference type="Proteomes" id="UP001529510"/>
    </source>
</evidence>
<evidence type="ECO:0000256" key="2">
    <source>
        <dbReference type="ARBA" id="ARBA00022475"/>
    </source>
</evidence>
<comment type="subcellular location">
    <subcellularLocation>
        <location evidence="1">Cell membrane</location>
        <topology evidence="1">Multi-pass membrane protein</topology>
    </subcellularLocation>
</comment>
<feature type="transmembrane region" description="Helical" evidence="5">
    <location>
        <begin position="26"/>
        <end position="49"/>
    </location>
</feature>
<dbReference type="Proteomes" id="UP001529510">
    <property type="component" value="Unassembled WGS sequence"/>
</dbReference>
<proteinExistence type="predicted"/>
<keyword evidence="2" id="KW-1003">Cell membrane</keyword>
<keyword evidence="3" id="KW-1015">Disulfide bond</keyword>
<evidence type="ECO:0008006" key="8">
    <source>
        <dbReference type="Google" id="ProtNLM"/>
    </source>
</evidence>
<organism evidence="6 7">
    <name type="scientific">Cirrhinus mrigala</name>
    <name type="common">Mrigala</name>
    <dbReference type="NCBI Taxonomy" id="683832"/>
    <lineage>
        <taxon>Eukaryota</taxon>
        <taxon>Metazoa</taxon>
        <taxon>Chordata</taxon>
        <taxon>Craniata</taxon>
        <taxon>Vertebrata</taxon>
        <taxon>Euteleostomi</taxon>
        <taxon>Actinopterygii</taxon>
        <taxon>Neopterygii</taxon>
        <taxon>Teleostei</taxon>
        <taxon>Ostariophysi</taxon>
        <taxon>Cypriniformes</taxon>
        <taxon>Cyprinidae</taxon>
        <taxon>Labeoninae</taxon>
        <taxon>Labeonini</taxon>
        <taxon>Cirrhinus</taxon>
    </lineage>
</organism>
<accession>A0ABD0RD98</accession>
<gene>
    <name evidence="6" type="ORF">M9458_009430</name>
</gene>
<evidence type="ECO:0000313" key="6">
    <source>
        <dbReference type="EMBL" id="KAL0195858.1"/>
    </source>
</evidence>
<dbReference type="InterPro" id="IPR005428">
    <property type="entry name" value="CD36/SCARB1/SNMP1"/>
</dbReference>
<keyword evidence="5" id="KW-0812">Transmembrane</keyword>
<evidence type="ECO:0000256" key="1">
    <source>
        <dbReference type="ARBA" id="ARBA00004651"/>
    </source>
</evidence>
<keyword evidence="7" id="KW-1185">Reference proteome</keyword>
<feature type="non-terminal residue" evidence="6">
    <location>
        <position position="1"/>
    </location>
</feature>
<dbReference type="AlphaFoldDB" id="A0ABD0RD98"/>
<comment type="caution">
    <text evidence="6">The sequence shown here is derived from an EMBL/GenBank/DDBJ whole genome shotgun (WGS) entry which is preliminary data.</text>
</comment>
<sequence length="65" mass="7144">TAVLDDETADMFKSELIARMDLLEGFQIGLIVVGLVLFISCLSGSIFVCNEDKTRKFSLEKGMKG</sequence>
<name>A0ABD0RD98_CIRMR</name>
<evidence type="ECO:0000256" key="5">
    <source>
        <dbReference type="SAM" id="Phobius"/>
    </source>
</evidence>
<keyword evidence="4" id="KW-0675">Receptor</keyword>
<protein>
    <recommendedName>
        <fullName evidence="8">FXYD domain-containing ion transport regulator</fullName>
    </recommendedName>
</protein>
<keyword evidence="5" id="KW-0472">Membrane</keyword>
<keyword evidence="5" id="KW-1133">Transmembrane helix</keyword>
<evidence type="ECO:0000256" key="4">
    <source>
        <dbReference type="ARBA" id="ARBA00023170"/>
    </source>
</evidence>
<dbReference type="GO" id="GO:0005886">
    <property type="term" value="C:plasma membrane"/>
    <property type="evidence" value="ECO:0007669"/>
    <property type="project" value="UniProtKB-SubCell"/>
</dbReference>
<dbReference type="EMBL" id="JAMKFB020000004">
    <property type="protein sequence ID" value="KAL0195858.1"/>
    <property type="molecule type" value="Genomic_DNA"/>
</dbReference>
<evidence type="ECO:0000256" key="3">
    <source>
        <dbReference type="ARBA" id="ARBA00023157"/>
    </source>
</evidence>
<dbReference type="PRINTS" id="PR01610">
    <property type="entry name" value="CD36ANTIGEN"/>
</dbReference>
<reference evidence="6 7" key="1">
    <citation type="submission" date="2024-05" db="EMBL/GenBank/DDBJ databases">
        <title>Genome sequencing and assembly of Indian major carp, Cirrhinus mrigala (Hamilton, 1822).</title>
        <authorList>
            <person name="Mohindra V."/>
            <person name="Chowdhury L.M."/>
            <person name="Lal K."/>
            <person name="Jena J.K."/>
        </authorList>
    </citation>
    <scope>NUCLEOTIDE SEQUENCE [LARGE SCALE GENOMIC DNA]</scope>
    <source>
        <strain evidence="6">CM1030</strain>
        <tissue evidence="6">Blood</tissue>
    </source>
</reference>